<evidence type="ECO:0000313" key="2">
    <source>
        <dbReference type="EMBL" id="KIJ96449.1"/>
    </source>
</evidence>
<dbReference type="AlphaFoldDB" id="A0A0C9WKK6"/>
<feature type="compositionally biased region" description="Basic and acidic residues" evidence="1">
    <location>
        <begin position="1"/>
        <end position="11"/>
    </location>
</feature>
<evidence type="ECO:0000256" key="1">
    <source>
        <dbReference type="SAM" id="MobiDB-lite"/>
    </source>
</evidence>
<protein>
    <submittedName>
        <fullName evidence="2">Uncharacterized protein</fullName>
    </submittedName>
</protein>
<feature type="compositionally biased region" description="Basic and acidic residues" evidence="1">
    <location>
        <begin position="111"/>
        <end position="120"/>
    </location>
</feature>
<reference evidence="2 3" key="1">
    <citation type="submission" date="2014-04" db="EMBL/GenBank/DDBJ databases">
        <authorList>
            <consortium name="DOE Joint Genome Institute"/>
            <person name="Kuo A."/>
            <person name="Kohler A."/>
            <person name="Nagy L.G."/>
            <person name="Floudas D."/>
            <person name="Copeland A."/>
            <person name="Barry K.W."/>
            <person name="Cichocki N."/>
            <person name="Veneault-Fourrey C."/>
            <person name="LaButti K."/>
            <person name="Lindquist E.A."/>
            <person name="Lipzen A."/>
            <person name="Lundell T."/>
            <person name="Morin E."/>
            <person name="Murat C."/>
            <person name="Sun H."/>
            <person name="Tunlid A."/>
            <person name="Henrissat B."/>
            <person name="Grigoriev I.V."/>
            <person name="Hibbett D.S."/>
            <person name="Martin F."/>
            <person name="Nordberg H.P."/>
            <person name="Cantor M.N."/>
            <person name="Hua S.X."/>
        </authorList>
    </citation>
    <scope>NUCLEOTIDE SEQUENCE [LARGE SCALE GENOMIC DNA]</scope>
    <source>
        <strain evidence="2 3">LaAM-08-1</strain>
    </source>
</reference>
<proteinExistence type="predicted"/>
<keyword evidence="3" id="KW-1185">Reference proteome</keyword>
<reference evidence="3" key="2">
    <citation type="submission" date="2015-01" db="EMBL/GenBank/DDBJ databases">
        <title>Evolutionary Origins and Diversification of the Mycorrhizal Mutualists.</title>
        <authorList>
            <consortium name="DOE Joint Genome Institute"/>
            <consortium name="Mycorrhizal Genomics Consortium"/>
            <person name="Kohler A."/>
            <person name="Kuo A."/>
            <person name="Nagy L.G."/>
            <person name="Floudas D."/>
            <person name="Copeland A."/>
            <person name="Barry K.W."/>
            <person name="Cichocki N."/>
            <person name="Veneault-Fourrey C."/>
            <person name="LaButti K."/>
            <person name="Lindquist E.A."/>
            <person name="Lipzen A."/>
            <person name="Lundell T."/>
            <person name="Morin E."/>
            <person name="Murat C."/>
            <person name="Riley R."/>
            <person name="Ohm R."/>
            <person name="Sun H."/>
            <person name="Tunlid A."/>
            <person name="Henrissat B."/>
            <person name="Grigoriev I.V."/>
            <person name="Hibbett D.S."/>
            <person name="Martin F."/>
        </authorList>
    </citation>
    <scope>NUCLEOTIDE SEQUENCE [LARGE SCALE GENOMIC DNA]</scope>
    <source>
        <strain evidence="3">LaAM-08-1</strain>
    </source>
</reference>
<feature type="compositionally biased region" description="Polar residues" evidence="1">
    <location>
        <begin position="13"/>
        <end position="34"/>
    </location>
</feature>
<gene>
    <name evidence="2" type="ORF">K443DRAFT_10604</name>
</gene>
<accession>A0A0C9WKK6</accession>
<dbReference type="EMBL" id="KN838720">
    <property type="protein sequence ID" value="KIJ96449.1"/>
    <property type="molecule type" value="Genomic_DNA"/>
</dbReference>
<name>A0A0C9WKK6_9AGAR</name>
<evidence type="ECO:0000313" key="3">
    <source>
        <dbReference type="Proteomes" id="UP000054477"/>
    </source>
</evidence>
<feature type="region of interest" description="Disordered" evidence="1">
    <location>
        <begin position="1"/>
        <end position="126"/>
    </location>
</feature>
<feature type="compositionally biased region" description="Basic and acidic residues" evidence="1">
    <location>
        <begin position="68"/>
        <end position="91"/>
    </location>
</feature>
<feature type="compositionally biased region" description="Polar residues" evidence="1">
    <location>
        <begin position="95"/>
        <end position="106"/>
    </location>
</feature>
<feature type="compositionally biased region" description="Basic and acidic residues" evidence="1">
    <location>
        <begin position="36"/>
        <end position="48"/>
    </location>
</feature>
<sequence>MSNRHERERTLKTAKTTPNTKSTKTLARSTSSSRDVGVHKTLKQEHRTRMTGLSPSLTATTNTKHPRKDGQDTYATEHGHEREHQQNHESGVDAGSTTSLHDSTLPGQEGEDSRSKDMRRSGHPRR</sequence>
<organism evidence="2 3">
    <name type="scientific">Laccaria amethystina LaAM-08-1</name>
    <dbReference type="NCBI Taxonomy" id="1095629"/>
    <lineage>
        <taxon>Eukaryota</taxon>
        <taxon>Fungi</taxon>
        <taxon>Dikarya</taxon>
        <taxon>Basidiomycota</taxon>
        <taxon>Agaricomycotina</taxon>
        <taxon>Agaricomycetes</taxon>
        <taxon>Agaricomycetidae</taxon>
        <taxon>Agaricales</taxon>
        <taxon>Agaricineae</taxon>
        <taxon>Hydnangiaceae</taxon>
        <taxon>Laccaria</taxon>
    </lineage>
</organism>
<dbReference type="Proteomes" id="UP000054477">
    <property type="component" value="Unassembled WGS sequence"/>
</dbReference>
<dbReference type="HOGENOM" id="CLU_1981913_0_0_1"/>
<feature type="compositionally biased region" description="Polar residues" evidence="1">
    <location>
        <begin position="51"/>
        <end position="63"/>
    </location>
</feature>